<dbReference type="PANTHER" id="PTHR47566:SF1">
    <property type="entry name" value="PROTEIN NUD1"/>
    <property type="match status" value="1"/>
</dbReference>
<dbReference type="PROSITE" id="PS51450">
    <property type="entry name" value="LRR"/>
    <property type="match status" value="2"/>
</dbReference>
<dbReference type="NCBIfam" id="TIGR04183">
    <property type="entry name" value="Por_Secre_tail"/>
    <property type="match status" value="1"/>
</dbReference>
<dbReference type="InterPro" id="IPR032675">
    <property type="entry name" value="LRR_dom_sf"/>
</dbReference>
<keyword evidence="8" id="KW-1185">Reference proteome</keyword>
<organism evidence="7 8">
    <name type="scientific">Hanstruepera neustonica</name>
    <dbReference type="NCBI Taxonomy" id="1445657"/>
    <lineage>
        <taxon>Bacteria</taxon>
        <taxon>Pseudomonadati</taxon>
        <taxon>Bacteroidota</taxon>
        <taxon>Flavobacteriia</taxon>
        <taxon>Flavobacteriales</taxon>
        <taxon>Flavobacteriaceae</taxon>
        <taxon>Hanstruepera</taxon>
    </lineage>
</organism>
<evidence type="ECO:0000256" key="3">
    <source>
        <dbReference type="ARBA" id="ARBA00022737"/>
    </source>
</evidence>
<evidence type="ECO:0000313" key="8">
    <source>
        <dbReference type="Proteomes" id="UP000236641"/>
    </source>
</evidence>
<dbReference type="SUPFAM" id="SSF52075">
    <property type="entry name" value="Outer arm dynein light chain 1"/>
    <property type="match status" value="1"/>
</dbReference>
<dbReference type="Pfam" id="PF24595">
    <property type="entry name" value="DUF7619"/>
    <property type="match status" value="1"/>
</dbReference>
<keyword evidence="2 4" id="KW-0732">Signal</keyword>
<feature type="domain" description="DUF7619" evidence="6">
    <location>
        <begin position="687"/>
        <end position="821"/>
    </location>
</feature>
<proteinExistence type="predicted"/>
<evidence type="ECO:0000313" key="7">
    <source>
        <dbReference type="EMBL" id="PNQ75093.1"/>
    </source>
</evidence>
<evidence type="ECO:0000256" key="4">
    <source>
        <dbReference type="SAM" id="SignalP"/>
    </source>
</evidence>
<feature type="domain" description="Secretion system C-terminal sorting" evidence="5">
    <location>
        <begin position="839"/>
        <end position="909"/>
    </location>
</feature>
<dbReference type="OrthoDB" id="1110367at2"/>
<evidence type="ECO:0000256" key="1">
    <source>
        <dbReference type="ARBA" id="ARBA00022614"/>
    </source>
</evidence>
<dbReference type="Pfam" id="PF18962">
    <property type="entry name" value="Por_Secre_tail"/>
    <property type="match status" value="1"/>
</dbReference>
<dbReference type="AlphaFoldDB" id="A0A2K1E4A0"/>
<evidence type="ECO:0000259" key="6">
    <source>
        <dbReference type="Pfam" id="PF24595"/>
    </source>
</evidence>
<gene>
    <name evidence="7" type="ORF">C1T31_02860</name>
</gene>
<sequence>MKKLYIFIAALLFSFSLKAQIIDFPDPNFKQALLNSGVDSNNDDEIQVSEAQSVTSLNFVLIARNSISSVVGIEYFINLEEFVIFDNLLTEIDVSALPSLTHLDCSYNDITSITLNPGLESLNCVGNDLTSIDLSSLNNLNVLNCNLNDLTSIDVSALTNLNQLHCSNNLLTALDVSTLTNLTVLKCNNNSLSALDISALTNLNYLECNSNQITTLDSSLSPNLLSLKCNNNQLISLEIDGLENLNSIECNNNILTSIDTSTLISLQSLYISDNQLTELDVSQNAMLETLVFNNNQIPIIDLSSNVLLEVLGCSNNLLFELDISINQNLTSLGCSNNQLSELEIMHPSLNSLYCSFNSLTELDISNSQIEDINCSNNQLVYLNVKNGYVNSVIEIAPGVETVFNIQNNPDLIYICTDNEADYYDYPYNELALIQNIVAQNGYTNCHVNTYCTFVPGGDYYAIEGTVQFDLNDNGCDVDDINFTHLNLSITNSSETANIFANDSGNYFIPVAEGSHTITPTLESPEYFSVSPSSITVNFPSDTSPYVQDFCVTANGTYNDLEVAVLPIEVARPGFDTNYKLVYKNKGTTTLSGNVGLIFQDDLMDFVAANPVPDSQASGSLSWNFSDLTPFEVREIPFTMGINAPTDTPPVNGDDVLVFEASVNHSETDETPDDNIAVFNQTVVNSYDPNDKTCLQGDYITPEEVGKYVDYMIRFENTGTASAVNIVVKDDIDITKYDLSTLVPLHASHDYFARVKDQGNEHYIEFIFEDINLPFDDTNNDGYVAFKIKTLETLVLGDSFDNNAEIYFDYNFPIITDEATTTVAALSVDEFGIADNSVVLYPNPTTNILNLESKQPIEHVTIFDISGRMIQEIAIVGAKNNMTISTENLTTGTYFVKLQTALGETVRKVIKD</sequence>
<reference evidence="7 8" key="1">
    <citation type="submission" date="2018-01" db="EMBL/GenBank/DDBJ databases">
        <title>The draft genome of Hanstruepera neustonica JCM19743.</title>
        <authorList>
            <person name="He R.-H."/>
            <person name="Du Z.-J."/>
        </authorList>
    </citation>
    <scope>NUCLEOTIDE SEQUENCE [LARGE SCALE GENOMIC DNA]</scope>
    <source>
        <strain evidence="7 8">JCM19743</strain>
    </source>
</reference>
<feature type="signal peptide" evidence="4">
    <location>
        <begin position="1"/>
        <end position="19"/>
    </location>
</feature>
<dbReference type="InterPro" id="IPR055353">
    <property type="entry name" value="DUF7619"/>
</dbReference>
<dbReference type="InterPro" id="IPR026444">
    <property type="entry name" value="Secre_tail"/>
</dbReference>
<protein>
    <submittedName>
        <fullName evidence="7">T9SS C-terminal target domain-containing protein</fullName>
    </submittedName>
</protein>
<feature type="chain" id="PRO_5014390852" evidence="4">
    <location>
        <begin position="20"/>
        <end position="911"/>
    </location>
</feature>
<dbReference type="EMBL" id="POWF01000001">
    <property type="protein sequence ID" value="PNQ75093.1"/>
    <property type="molecule type" value="Genomic_DNA"/>
</dbReference>
<comment type="caution">
    <text evidence="7">The sequence shown here is derived from an EMBL/GenBank/DDBJ whole genome shotgun (WGS) entry which is preliminary data.</text>
</comment>
<dbReference type="PANTHER" id="PTHR47566">
    <property type="match status" value="1"/>
</dbReference>
<dbReference type="InterPro" id="IPR052574">
    <property type="entry name" value="CDIRP"/>
</dbReference>
<dbReference type="Gene3D" id="3.80.10.10">
    <property type="entry name" value="Ribonuclease Inhibitor"/>
    <property type="match status" value="2"/>
</dbReference>
<keyword evidence="3" id="KW-0677">Repeat</keyword>
<dbReference type="InterPro" id="IPR001611">
    <property type="entry name" value="Leu-rich_rpt"/>
</dbReference>
<evidence type="ECO:0000259" key="5">
    <source>
        <dbReference type="Pfam" id="PF18962"/>
    </source>
</evidence>
<dbReference type="Proteomes" id="UP000236641">
    <property type="component" value="Unassembled WGS sequence"/>
</dbReference>
<accession>A0A2K1E4A0</accession>
<dbReference type="GO" id="GO:0035591">
    <property type="term" value="F:signaling adaptor activity"/>
    <property type="evidence" value="ECO:0007669"/>
    <property type="project" value="TreeGrafter"/>
</dbReference>
<keyword evidence="1" id="KW-0433">Leucine-rich repeat</keyword>
<dbReference type="RefSeq" id="WP_103050943.1">
    <property type="nucleotide sequence ID" value="NZ_POWF01000001.1"/>
</dbReference>
<dbReference type="SMART" id="SM00369">
    <property type="entry name" value="LRR_TYP"/>
    <property type="match status" value="4"/>
</dbReference>
<evidence type="ECO:0000256" key="2">
    <source>
        <dbReference type="ARBA" id="ARBA00022729"/>
    </source>
</evidence>
<dbReference type="SUPFAM" id="SSF52058">
    <property type="entry name" value="L domain-like"/>
    <property type="match status" value="1"/>
</dbReference>
<name>A0A2K1E4A0_9FLAO</name>
<dbReference type="InterPro" id="IPR003591">
    <property type="entry name" value="Leu-rich_rpt_typical-subtyp"/>
</dbReference>